<dbReference type="Pfam" id="PF12457">
    <property type="entry name" value="TIP_N"/>
    <property type="match status" value="1"/>
</dbReference>
<dbReference type="Proteomes" id="UP001064489">
    <property type="component" value="Chromosome 2"/>
</dbReference>
<dbReference type="EMBL" id="JAJSOW010000106">
    <property type="protein sequence ID" value="KAI9162629.1"/>
    <property type="molecule type" value="Genomic_DNA"/>
</dbReference>
<reference evidence="2" key="2">
    <citation type="submission" date="2023-02" db="EMBL/GenBank/DDBJ databases">
        <authorList>
            <person name="Swenson N.G."/>
            <person name="Wegrzyn J.L."/>
            <person name="Mcevoy S.L."/>
        </authorList>
    </citation>
    <scope>NUCLEOTIDE SEQUENCE</scope>
    <source>
        <strain evidence="2">91603</strain>
        <tissue evidence="2">Leaf</tissue>
    </source>
</reference>
<feature type="domain" description="Tuftelin interacting protein N-terminal" evidence="1">
    <location>
        <begin position="3"/>
        <end position="56"/>
    </location>
</feature>
<accession>A0AAD5ILD0</accession>
<keyword evidence="3" id="KW-1185">Reference proteome</keyword>
<comment type="caution">
    <text evidence="2">The sequence shown here is derived from an EMBL/GenBank/DDBJ whole genome shotgun (WGS) entry which is preliminary data.</text>
</comment>
<gene>
    <name evidence="2" type="ORF">LWI28_029068</name>
</gene>
<reference evidence="2" key="1">
    <citation type="journal article" date="2022" name="Plant J.">
        <title>Strategies of tolerance reflected in two North American maple genomes.</title>
        <authorList>
            <person name="McEvoy S.L."/>
            <person name="Sezen U.U."/>
            <person name="Trouern-Trend A."/>
            <person name="McMahon S.M."/>
            <person name="Schaberg P.G."/>
            <person name="Yang J."/>
            <person name="Wegrzyn J.L."/>
            <person name="Swenson N.G."/>
        </authorList>
    </citation>
    <scope>NUCLEOTIDE SEQUENCE</scope>
    <source>
        <strain evidence="2">91603</strain>
    </source>
</reference>
<evidence type="ECO:0000313" key="2">
    <source>
        <dbReference type="EMBL" id="KAI9162629.1"/>
    </source>
</evidence>
<dbReference type="InterPro" id="IPR022159">
    <property type="entry name" value="STIP/TFIP11_N"/>
</dbReference>
<evidence type="ECO:0000313" key="3">
    <source>
        <dbReference type="Proteomes" id="UP001064489"/>
    </source>
</evidence>
<protein>
    <recommendedName>
        <fullName evidence="1">Tuftelin interacting protein N-terminal domain-containing protein</fullName>
    </recommendedName>
</protein>
<organism evidence="2 3">
    <name type="scientific">Acer negundo</name>
    <name type="common">Box elder</name>
    <dbReference type="NCBI Taxonomy" id="4023"/>
    <lineage>
        <taxon>Eukaryota</taxon>
        <taxon>Viridiplantae</taxon>
        <taxon>Streptophyta</taxon>
        <taxon>Embryophyta</taxon>
        <taxon>Tracheophyta</taxon>
        <taxon>Spermatophyta</taxon>
        <taxon>Magnoliopsida</taxon>
        <taxon>eudicotyledons</taxon>
        <taxon>Gunneridae</taxon>
        <taxon>Pentapetalae</taxon>
        <taxon>rosids</taxon>
        <taxon>malvids</taxon>
        <taxon>Sapindales</taxon>
        <taxon>Sapindaceae</taxon>
        <taxon>Hippocastanoideae</taxon>
        <taxon>Acereae</taxon>
        <taxon>Acer</taxon>
    </lineage>
</organism>
<dbReference type="AlphaFoldDB" id="A0AAD5ILD0"/>
<evidence type="ECO:0000259" key="1">
    <source>
        <dbReference type="Pfam" id="PF12457"/>
    </source>
</evidence>
<proteinExistence type="predicted"/>
<sequence length="86" mass="9794">MDNECKFYCNKRKQRHTSAPTKDGDIYGVFASSNDDNNKRRKVRHFGSVPDFTKPLKLERKIQGGKGRDIGVLDVGVLRSIQRELG</sequence>
<name>A0AAD5ILD0_ACENE</name>